<dbReference type="Proteomes" id="UP001056035">
    <property type="component" value="Chromosome"/>
</dbReference>
<evidence type="ECO:0000256" key="5">
    <source>
        <dbReference type="ARBA" id="ARBA00023136"/>
    </source>
</evidence>
<dbReference type="SUPFAM" id="SSF53822">
    <property type="entry name" value="Periplasmic binding protein-like I"/>
    <property type="match status" value="1"/>
</dbReference>
<evidence type="ECO:0000256" key="6">
    <source>
        <dbReference type="ARBA" id="ARBA00023288"/>
    </source>
</evidence>
<evidence type="ECO:0000313" key="9">
    <source>
        <dbReference type="EMBL" id="UTI65811.1"/>
    </source>
</evidence>
<sequence length="339" mass="34479">MSLVAAGCGSSGNSSSTSTPAAAGSTSTAAAAPTGKKIKVGLVTDIGGLNDRSFNALANKGLGDAESQLGIDGRVLTSKSNADYVPNLSTLAQQKYDLVIGVGFLMADAMGKVAKKYPGTKFAIIDVDQTSLKGKPANVEGLLFKEEEGGYLAGYLAALYAKDHKMTTISSVGGQKIPPVDHYIAGYQAGAKAADPGIKTLNGYSQDFVDQSKCKELALGQIGQGSGIVFQVAGQCGLGALDAAKSKGKLGIGVDADQAYLGSHILTSATKKVDVAVFDTIKEVQAGGFKAGTNTTFDLKTNGVGIGKVSAAGTKYQAQIDKVAKDIVAGTITVPDTVK</sequence>
<feature type="domain" description="ABC transporter substrate-binding protein PnrA-like" evidence="8">
    <location>
        <begin position="40"/>
        <end position="336"/>
    </location>
</feature>
<accession>A0ABY5DUX6</accession>
<keyword evidence="5" id="KW-0472">Membrane</keyword>
<keyword evidence="6" id="KW-0449">Lipoprotein</keyword>
<evidence type="ECO:0000256" key="2">
    <source>
        <dbReference type="ARBA" id="ARBA00008610"/>
    </source>
</evidence>
<evidence type="ECO:0000256" key="1">
    <source>
        <dbReference type="ARBA" id="ARBA00004193"/>
    </source>
</evidence>
<reference evidence="9 10" key="1">
    <citation type="submission" date="2022-06" db="EMBL/GenBank/DDBJ databases">
        <title>Paraconexibacter antarcticus.</title>
        <authorList>
            <person name="Kim C.S."/>
        </authorList>
    </citation>
    <scope>NUCLEOTIDE SEQUENCE [LARGE SCALE GENOMIC DNA]</scope>
    <source>
        <strain evidence="9 10">02-257</strain>
    </source>
</reference>
<evidence type="ECO:0000313" key="10">
    <source>
        <dbReference type="Proteomes" id="UP001056035"/>
    </source>
</evidence>
<dbReference type="Gene3D" id="3.40.50.2300">
    <property type="match status" value="2"/>
</dbReference>
<keyword evidence="3" id="KW-1003">Cell membrane</keyword>
<dbReference type="InterPro" id="IPR003760">
    <property type="entry name" value="PnrA-like"/>
</dbReference>
<name>A0ABY5DUX6_9ACTN</name>
<evidence type="ECO:0000256" key="3">
    <source>
        <dbReference type="ARBA" id="ARBA00022475"/>
    </source>
</evidence>
<feature type="region of interest" description="Disordered" evidence="7">
    <location>
        <begin position="1"/>
        <end position="28"/>
    </location>
</feature>
<comment type="subcellular location">
    <subcellularLocation>
        <location evidence="1">Cell membrane</location>
        <topology evidence="1">Lipid-anchor</topology>
    </subcellularLocation>
</comment>
<gene>
    <name evidence="9" type="ORF">NBH00_06235</name>
</gene>
<dbReference type="CDD" id="cd06354">
    <property type="entry name" value="PBP1_PrnA-like"/>
    <property type="match status" value="1"/>
</dbReference>
<dbReference type="RefSeq" id="WP_254572489.1">
    <property type="nucleotide sequence ID" value="NZ_CP098502.1"/>
</dbReference>
<protein>
    <submittedName>
        <fullName evidence="9">BMP family ABC transporter substrate-binding protein</fullName>
    </submittedName>
</protein>
<proteinExistence type="inferred from homology"/>
<organism evidence="9 10">
    <name type="scientific">Paraconexibacter antarcticus</name>
    <dbReference type="NCBI Taxonomy" id="2949664"/>
    <lineage>
        <taxon>Bacteria</taxon>
        <taxon>Bacillati</taxon>
        <taxon>Actinomycetota</taxon>
        <taxon>Thermoleophilia</taxon>
        <taxon>Solirubrobacterales</taxon>
        <taxon>Paraconexibacteraceae</taxon>
        <taxon>Paraconexibacter</taxon>
    </lineage>
</organism>
<evidence type="ECO:0000256" key="7">
    <source>
        <dbReference type="SAM" id="MobiDB-lite"/>
    </source>
</evidence>
<keyword evidence="10" id="KW-1185">Reference proteome</keyword>
<evidence type="ECO:0000256" key="4">
    <source>
        <dbReference type="ARBA" id="ARBA00022729"/>
    </source>
</evidence>
<comment type="similarity">
    <text evidence="2">Belongs to the BMP lipoprotein family.</text>
</comment>
<dbReference type="EMBL" id="CP098502">
    <property type="protein sequence ID" value="UTI65811.1"/>
    <property type="molecule type" value="Genomic_DNA"/>
</dbReference>
<dbReference type="PANTHER" id="PTHR34296">
    <property type="entry name" value="TRANSCRIPTIONAL ACTIVATOR PROTEIN MED"/>
    <property type="match status" value="1"/>
</dbReference>
<evidence type="ECO:0000259" key="8">
    <source>
        <dbReference type="Pfam" id="PF02608"/>
    </source>
</evidence>
<dbReference type="InterPro" id="IPR050957">
    <property type="entry name" value="BMP_lipoprotein"/>
</dbReference>
<dbReference type="PANTHER" id="PTHR34296:SF2">
    <property type="entry name" value="ABC TRANSPORTER GUANOSINE-BINDING PROTEIN NUPN"/>
    <property type="match status" value="1"/>
</dbReference>
<dbReference type="InterPro" id="IPR028082">
    <property type="entry name" value="Peripla_BP_I"/>
</dbReference>
<dbReference type="Pfam" id="PF02608">
    <property type="entry name" value="Bmp"/>
    <property type="match status" value="1"/>
</dbReference>
<keyword evidence="4" id="KW-0732">Signal</keyword>